<organism evidence="1 2">
    <name type="scientific">Adhaeretor mobilis</name>
    <dbReference type="NCBI Taxonomy" id="1930276"/>
    <lineage>
        <taxon>Bacteria</taxon>
        <taxon>Pseudomonadati</taxon>
        <taxon>Planctomycetota</taxon>
        <taxon>Planctomycetia</taxon>
        <taxon>Pirellulales</taxon>
        <taxon>Lacipirellulaceae</taxon>
        <taxon>Adhaeretor</taxon>
    </lineage>
</organism>
<reference evidence="1 2" key="1">
    <citation type="submission" date="2019-02" db="EMBL/GenBank/DDBJ databases">
        <title>Deep-cultivation of Planctomycetes and their phenomic and genomic characterization uncovers novel biology.</title>
        <authorList>
            <person name="Wiegand S."/>
            <person name="Jogler M."/>
            <person name="Boedeker C."/>
            <person name="Pinto D."/>
            <person name="Vollmers J."/>
            <person name="Rivas-Marin E."/>
            <person name="Kohn T."/>
            <person name="Peeters S.H."/>
            <person name="Heuer A."/>
            <person name="Rast P."/>
            <person name="Oberbeckmann S."/>
            <person name="Bunk B."/>
            <person name="Jeske O."/>
            <person name="Meyerdierks A."/>
            <person name="Storesund J.E."/>
            <person name="Kallscheuer N."/>
            <person name="Luecker S."/>
            <person name="Lage O.M."/>
            <person name="Pohl T."/>
            <person name="Merkel B.J."/>
            <person name="Hornburger P."/>
            <person name="Mueller R.-W."/>
            <person name="Bruemmer F."/>
            <person name="Labrenz M."/>
            <person name="Spormann A.M."/>
            <person name="Op den Camp H."/>
            <person name="Overmann J."/>
            <person name="Amann R."/>
            <person name="Jetten M.S.M."/>
            <person name="Mascher T."/>
            <person name="Medema M.H."/>
            <person name="Devos D.P."/>
            <person name="Kaster A.-K."/>
            <person name="Ovreas L."/>
            <person name="Rohde M."/>
            <person name="Galperin M.Y."/>
            <person name="Jogler C."/>
        </authorList>
    </citation>
    <scope>NUCLEOTIDE SEQUENCE [LARGE SCALE GENOMIC DNA]</scope>
    <source>
        <strain evidence="1 2">HG15A2</strain>
    </source>
</reference>
<dbReference type="AlphaFoldDB" id="A0A517MZH6"/>
<proteinExistence type="predicted"/>
<dbReference type="EMBL" id="CP036263">
    <property type="protein sequence ID" value="QDT00289.1"/>
    <property type="molecule type" value="Genomic_DNA"/>
</dbReference>
<name>A0A517MZH6_9BACT</name>
<sequence length="44" mass="4874">MPVYQSPYSAAALEREDSCVELREIFANLREASWVALAVSTGRS</sequence>
<keyword evidence="2" id="KW-1185">Reference proteome</keyword>
<evidence type="ECO:0000313" key="2">
    <source>
        <dbReference type="Proteomes" id="UP000319852"/>
    </source>
</evidence>
<protein>
    <submittedName>
        <fullName evidence="1">Uncharacterized protein</fullName>
    </submittedName>
</protein>
<dbReference type="KEGG" id="amob:HG15A2_36250"/>
<accession>A0A517MZH6</accession>
<evidence type="ECO:0000313" key="1">
    <source>
        <dbReference type="EMBL" id="QDT00289.1"/>
    </source>
</evidence>
<dbReference type="Proteomes" id="UP000319852">
    <property type="component" value="Chromosome"/>
</dbReference>
<gene>
    <name evidence="1" type="ORF">HG15A2_36250</name>
</gene>